<dbReference type="PATRIC" id="fig|1169311.3.peg.261"/>
<name>R3L5T0_ENTFL</name>
<dbReference type="EMBL" id="ASDZ01000004">
    <property type="protein sequence ID" value="EOK16144.1"/>
    <property type="molecule type" value="Genomic_DNA"/>
</dbReference>
<dbReference type="Proteomes" id="UP000013638">
    <property type="component" value="Unassembled WGS sequence"/>
</dbReference>
<comment type="caution">
    <text evidence="1">The sequence shown here is derived from an EMBL/GenBank/DDBJ whole genome shotgun (WGS) entry which is preliminary data.</text>
</comment>
<accession>R3L5T0</accession>
<reference evidence="1 2" key="1">
    <citation type="submission" date="2013-02" db="EMBL/GenBank/DDBJ databases">
        <title>The Genome Sequence of Enterococcus faecalis ATCC_6055.</title>
        <authorList>
            <consortium name="The Broad Institute Genome Sequencing Platform"/>
            <consortium name="The Broad Institute Genome Sequencing Center for Infectious Disease"/>
            <person name="Earl A.M."/>
            <person name="Gilmore M.S."/>
            <person name="Lebreton F."/>
            <person name="Walker B."/>
            <person name="Young S.K."/>
            <person name="Zeng Q."/>
            <person name="Gargeya S."/>
            <person name="Fitzgerald M."/>
            <person name="Haas B."/>
            <person name="Abouelleil A."/>
            <person name="Alvarado L."/>
            <person name="Arachchi H.M."/>
            <person name="Berlin A.M."/>
            <person name="Chapman S.B."/>
            <person name="Dewar J."/>
            <person name="Goldberg J."/>
            <person name="Griggs A."/>
            <person name="Gujja S."/>
            <person name="Hansen M."/>
            <person name="Howarth C."/>
            <person name="Imamovic A."/>
            <person name="Larimer J."/>
            <person name="McCowan C."/>
            <person name="Murphy C."/>
            <person name="Neiman D."/>
            <person name="Pearson M."/>
            <person name="Priest M."/>
            <person name="Roberts A."/>
            <person name="Saif S."/>
            <person name="Shea T."/>
            <person name="Sisk P."/>
            <person name="Sykes S."/>
            <person name="Wortman J."/>
            <person name="Nusbaum C."/>
            <person name="Birren B."/>
        </authorList>
    </citation>
    <scope>NUCLEOTIDE SEQUENCE [LARGE SCALE GENOMIC DNA]</scope>
    <source>
        <strain evidence="1 2">ATCC 6055</strain>
    </source>
</reference>
<sequence>MALTKAQKIRKAIKTDLLTKLEESGKTESFWVDLVEDYCSFWDIKESLMQNIRKNGTIVQYNNGGGQTGYKKNDAVVEVNKISKRMTEILNALKVDEPKVEEEGDDV</sequence>
<evidence type="ECO:0000313" key="2">
    <source>
        <dbReference type="Proteomes" id="UP000013638"/>
    </source>
</evidence>
<proteinExistence type="predicted"/>
<dbReference type="InterPro" id="IPR006448">
    <property type="entry name" value="Phage_term_ssu_P27"/>
</dbReference>
<dbReference type="AlphaFoldDB" id="R3L5T0"/>
<evidence type="ECO:0000313" key="1">
    <source>
        <dbReference type="EMBL" id="EOK16144.1"/>
    </source>
</evidence>
<gene>
    <name evidence="1" type="ORF">WOU_00264</name>
</gene>
<dbReference type="Pfam" id="PF05119">
    <property type="entry name" value="Terminase_4"/>
    <property type="match status" value="1"/>
</dbReference>
<dbReference type="HOGENOM" id="CLU_166772_2_0_9"/>
<protein>
    <submittedName>
        <fullName evidence="1">Uncharacterized protein</fullName>
    </submittedName>
</protein>
<dbReference type="RefSeq" id="WP_010783987.1">
    <property type="nucleotide sequence ID" value="NZ_KB944840.1"/>
</dbReference>
<organism evidence="1 2">
    <name type="scientific">Enterococcus faecalis ATCC 6055</name>
    <dbReference type="NCBI Taxonomy" id="1169311"/>
    <lineage>
        <taxon>Bacteria</taxon>
        <taxon>Bacillati</taxon>
        <taxon>Bacillota</taxon>
        <taxon>Bacilli</taxon>
        <taxon>Lactobacillales</taxon>
        <taxon>Enterococcaceae</taxon>
        <taxon>Enterococcus</taxon>
    </lineage>
</organism>